<feature type="compositionally biased region" description="Pro residues" evidence="1">
    <location>
        <begin position="902"/>
        <end position="918"/>
    </location>
</feature>
<sequence length="975" mass="106339">MDTDRPQASAAQGDEDLFTGLPVHVRLPFLGPSTNAWAQQKEKERQQRMKQQSSSHKDGKENGSLHQRQSSFNEAVAIPLVGPTMPGPQKPRFSGLDYDEELALPMPKPRTRSRPTPHPPIPILMQPPDKRGKKGKDRAVTDPGNATMPEVATIPIPEIPFEDKKIMEKKSKIAALKSKFSFKDVIKESNKDSSKSKNDAGEQSKSSLESEKRADSVDEPKLYVPKAKESGVSPSSAPPTSVPDRFSDSSSAAEEPHIRAARSTPAAAESHGQRSRRASVGNTTNEIPHSKYLRPQEKVEGIVMADHSLSPTRSGTYAKSGTPEVVASQSRIVSMQADIETHRQASGESSSSRIQMFEPPMEVLYSPSVYNVAGGGAWEQLQHAHPDTMPMFSPGHRTIEQNCHEASRRASDMSVPSSIPVEQGPGVHNPASSQGYSAGLVVSTPDPVRVQCATAPQHSQYQNASVDEVALFSGVTSHGGYAPPPPDPEYQGTANLEQQLWTHVSTLHHHMNSMTNRITKVIGDTHNWHMDQVLRNVDNLGDVARILTNRAVGHTQIADETKHLLTEVRGELQAMRNEASITDRRLAETVHNIHREMVPLRQKVDALYSEFMSRPSADAKGKHRVDRVPSAEEISARLSNMSAASQKTLARSDTRRSKECPSDVPTPTAAFRTPNQAGSTVGEDTDQTVKVDTEKKVQGASEVSSGSPDHKAASLCSQSDHASVSSTLAGQDAPLPDEKEDSAGGEKKRKKNKYGRRKSVFGLANQHDNEQSRYPKTPRHNRAARHGFPRGSSAAGTHSPHIPQTPSCASLESSAGSISHLSPSMVHPALRTPRQQEIMRQREQQSRAQQRARGPYRRNQPPVQHGFQHHHQSQVVSPTFGPNAAASNPYMSYPPMLNSPAMPPTPGYIPPPPPPMPPRNASGPQYGPHPQPTWVTGALVPAIPAPSPAEPWGPSHWYQEAYGGERVGSNQPYQK</sequence>
<dbReference type="InParanoid" id="V5FQ97"/>
<feature type="compositionally biased region" description="Basic and acidic residues" evidence="1">
    <location>
        <begin position="650"/>
        <end position="661"/>
    </location>
</feature>
<feature type="compositionally biased region" description="Basic and acidic residues" evidence="1">
    <location>
        <begin position="687"/>
        <end position="697"/>
    </location>
</feature>
<dbReference type="eggNOG" id="ENOG502RNIG">
    <property type="taxonomic scope" value="Eukaryota"/>
</dbReference>
<dbReference type="AlphaFoldDB" id="V5FQ97"/>
<feature type="compositionally biased region" description="Basic residues" evidence="1">
    <location>
        <begin position="776"/>
        <end position="788"/>
    </location>
</feature>
<keyword evidence="3" id="KW-1185">Reference proteome</keyword>
<dbReference type="HOGENOM" id="CLU_309712_0_0_1"/>
<dbReference type="EMBL" id="BAUL01000435">
    <property type="protein sequence ID" value="GAE00260.1"/>
    <property type="molecule type" value="Genomic_DNA"/>
</dbReference>
<feature type="region of interest" description="Disordered" evidence="1">
    <location>
        <begin position="902"/>
        <end position="975"/>
    </location>
</feature>
<feature type="compositionally biased region" description="Polar residues" evidence="1">
    <location>
        <begin position="715"/>
        <end position="729"/>
    </location>
</feature>
<comment type="caution">
    <text evidence="2">The sequence shown here is derived from an EMBL/GenBank/DDBJ whole genome shotgun (WGS) entry which is preliminary data.</text>
</comment>
<dbReference type="Proteomes" id="UP000018001">
    <property type="component" value="Unassembled WGS sequence"/>
</dbReference>
<feature type="region of interest" description="Disordered" evidence="1">
    <location>
        <begin position="28"/>
        <end position="153"/>
    </location>
</feature>
<proteinExistence type="predicted"/>
<feature type="region of interest" description="Disordered" evidence="1">
    <location>
        <begin position="638"/>
        <end position="882"/>
    </location>
</feature>
<feature type="region of interest" description="Disordered" evidence="1">
    <location>
        <begin position="183"/>
        <end position="290"/>
    </location>
</feature>
<feature type="compositionally biased region" description="Basic and acidic residues" evidence="1">
    <location>
        <begin position="183"/>
        <end position="229"/>
    </location>
</feature>
<evidence type="ECO:0000313" key="2">
    <source>
        <dbReference type="EMBL" id="GAE00260.1"/>
    </source>
</evidence>
<feature type="compositionally biased region" description="Basic residues" evidence="1">
    <location>
        <begin position="747"/>
        <end position="759"/>
    </location>
</feature>
<reference evidence="3" key="1">
    <citation type="journal article" date="2014" name="Genome Announc.">
        <title>Draft genome sequence of the formaldehyde-resistant fungus Byssochlamys spectabilis No. 5 (anamorph Paecilomyces variotii No. 5) (NBRC109023).</title>
        <authorList>
            <person name="Oka T."/>
            <person name="Ekino K."/>
            <person name="Fukuda K."/>
            <person name="Nomura Y."/>
        </authorList>
    </citation>
    <scope>NUCLEOTIDE SEQUENCE [LARGE SCALE GENOMIC DNA]</scope>
    <source>
        <strain evidence="3">No. 5 / NBRC 109023</strain>
    </source>
</reference>
<evidence type="ECO:0000313" key="3">
    <source>
        <dbReference type="Proteomes" id="UP000018001"/>
    </source>
</evidence>
<feature type="compositionally biased region" description="Polar residues" evidence="1">
    <location>
        <begin position="802"/>
        <end position="822"/>
    </location>
</feature>
<name>V5FQ97_BYSSN</name>
<accession>V5FQ97</accession>
<feature type="compositionally biased region" description="Polar residues" evidence="1">
    <location>
        <begin position="64"/>
        <end position="73"/>
    </location>
</feature>
<protein>
    <submittedName>
        <fullName evidence="2">Uncharacterized protein</fullName>
    </submittedName>
</protein>
<dbReference type="OrthoDB" id="4339014at2759"/>
<gene>
    <name evidence="2" type="ORF">PVAR5_9000</name>
</gene>
<organism evidence="2 3">
    <name type="scientific">Byssochlamys spectabilis (strain No. 5 / NBRC 109023)</name>
    <name type="common">Paecilomyces variotii</name>
    <dbReference type="NCBI Taxonomy" id="1356009"/>
    <lineage>
        <taxon>Eukaryota</taxon>
        <taxon>Fungi</taxon>
        <taxon>Dikarya</taxon>
        <taxon>Ascomycota</taxon>
        <taxon>Pezizomycotina</taxon>
        <taxon>Eurotiomycetes</taxon>
        <taxon>Eurotiomycetidae</taxon>
        <taxon>Eurotiales</taxon>
        <taxon>Thermoascaceae</taxon>
        <taxon>Paecilomyces</taxon>
    </lineage>
</organism>
<feature type="compositionally biased region" description="Polar residues" evidence="1">
    <location>
        <begin position="638"/>
        <end position="649"/>
    </location>
</feature>
<evidence type="ECO:0000256" key="1">
    <source>
        <dbReference type="SAM" id="MobiDB-lite"/>
    </source>
</evidence>